<dbReference type="CDD" id="cd10917">
    <property type="entry name" value="CE4_NodB_like_6s_7s"/>
    <property type="match status" value="1"/>
</dbReference>
<evidence type="ECO:0000313" key="2">
    <source>
        <dbReference type="EMBL" id="MBE1574376.1"/>
    </source>
</evidence>
<dbReference type="InterPro" id="IPR002509">
    <property type="entry name" value="NODB_dom"/>
</dbReference>
<keyword evidence="3" id="KW-1185">Reference proteome</keyword>
<feature type="domain" description="NodB homology" evidence="1">
    <location>
        <begin position="151"/>
        <end position="331"/>
    </location>
</feature>
<reference evidence="2 3" key="1">
    <citation type="submission" date="2020-10" db="EMBL/GenBank/DDBJ databases">
        <title>Sequencing the genomes of 1000 actinobacteria strains.</title>
        <authorList>
            <person name="Klenk H.-P."/>
        </authorList>
    </citation>
    <scope>NUCLEOTIDE SEQUENCE [LARGE SCALE GENOMIC DNA]</scope>
    <source>
        <strain evidence="2 3">DSM 46661</strain>
    </source>
</reference>
<dbReference type="InterPro" id="IPR050248">
    <property type="entry name" value="Polysacc_deacetylase_ArnD"/>
</dbReference>
<accession>A0ABR9L2L8</accession>
<name>A0ABR9L2L8_9PSEU</name>
<sequence>MLYAGIGWSETGFEVQVIDDQEEPAFPAEKFAPGRIRDLIGYLRGLPRTPVVVVESTNGVLDGRLMAAGIEVHRADPAVLPARPVFGSVPAADLARVGRRNLRALTKLERARGTQTGREDELEAGFAGNEPAAGELAAQGRWFGHGSRERRQVALTFDDGPQPPYTDLVLDILERYGVPATFFCVGTYAKAHPESLARMAEQGHAIGNHTWSHPFLPELTRPQLIEQIERTGDAIAEASGSKTTLFRPPYGLCSPEVVGWLGELDLTTVLWDVAPDDWMMPGTDFISRLVLDGARSGSVVLLHDSGGDRTQTVGSLPQMIEGLLEREFRFVAVDDLSTAE</sequence>
<organism evidence="2 3">
    <name type="scientific">Amycolatopsis roodepoortensis</name>
    <dbReference type="NCBI Taxonomy" id="700274"/>
    <lineage>
        <taxon>Bacteria</taxon>
        <taxon>Bacillati</taxon>
        <taxon>Actinomycetota</taxon>
        <taxon>Actinomycetes</taxon>
        <taxon>Pseudonocardiales</taxon>
        <taxon>Pseudonocardiaceae</taxon>
        <taxon>Amycolatopsis</taxon>
    </lineage>
</organism>
<dbReference type="SUPFAM" id="SSF88713">
    <property type="entry name" value="Glycoside hydrolase/deacetylase"/>
    <property type="match status" value="1"/>
</dbReference>
<gene>
    <name evidence="2" type="ORF">H4W30_001405</name>
</gene>
<dbReference type="InterPro" id="IPR011330">
    <property type="entry name" value="Glyco_hydro/deAcase_b/a-brl"/>
</dbReference>
<dbReference type="RefSeq" id="WP_192742016.1">
    <property type="nucleotide sequence ID" value="NZ_JADBEJ010000001.1"/>
</dbReference>
<dbReference type="PROSITE" id="PS51677">
    <property type="entry name" value="NODB"/>
    <property type="match status" value="1"/>
</dbReference>
<dbReference type="EMBL" id="JADBEJ010000001">
    <property type="protein sequence ID" value="MBE1574376.1"/>
    <property type="molecule type" value="Genomic_DNA"/>
</dbReference>
<protein>
    <submittedName>
        <fullName evidence="2">Peptidoglycan/xylan/chitin deacetylase (PgdA/CDA1 family)</fullName>
    </submittedName>
</protein>
<dbReference type="Gene3D" id="3.20.20.370">
    <property type="entry name" value="Glycoside hydrolase/deacetylase"/>
    <property type="match status" value="1"/>
</dbReference>
<evidence type="ECO:0000313" key="3">
    <source>
        <dbReference type="Proteomes" id="UP000656548"/>
    </source>
</evidence>
<dbReference type="Pfam" id="PF01522">
    <property type="entry name" value="Polysacc_deac_1"/>
    <property type="match status" value="1"/>
</dbReference>
<dbReference type="PANTHER" id="PTHR10587">
    <property type="entry name" value="GLYCOSYL TRANSFERASE-RELATED"/>
    <property type="match status" value="1"/>
</dbReference>
<dbReference type="Proteomes" id="UP000656548">
    <property type="component" value="Unassembled WGS sequence"/>
</dbReference>
<evidence type="ECO:0000259" key="1">
    <source>
        <dbReference type="PROSITE" id="PS51677"/>
    </source>
</evidence>
<proteinExistence type="predicted"/>
<comment type="caution">
    <text evidence="2">The sequence shown here is derived from an EMBL/GenBank/DDBJ whole genome shotgun (WGS) entry which is preliminary data.</text>
</comment>